<gene>
    <name evidence="2" type="ORF">EVOR1521_LOCUS14969</name>
</gene>
<dbReference type="EMBL" id="CAUJNA010001857">
    <property type="protein sequence ID" value="CAJ1389326.1"/>
    <property type="molecule type" value="Genomic_DNA"/>
</dbReference>
<evidence type="ECO:0000313" key="3">
    <source>
        <dbReference type="Proteomes" id="UP001178507"/>
    </source>
</evidence>
<feature type="compositionally biased region" description="Low complexity" evidence="1">
    <location>
        <begin position="1076"/>
        <end position="1100"/>
    </location>
</feature>
<accession>A0AA36N3K3</accession>
<dbReference type="Proteomes" id="UP001178507">
    <property type="component" value="Unassembled WGS sequence"/>
</dbReference>
<proteinExistence type="predicted"/>
<protein>
    <submittedName>
        <fullName evidence="2">Uncharacterized protein</fullName>
    </submittedName>
</protein>
<feature type="region of interest" description="Disordered" evidence="1">
    <location>
        <begin position="708"/>
        <end position="736"/>
    </location>
</feature>
<reference evidence="2" key="1">
    <citation type="submission" date="2023-08" db="EMBL/GenBank/DDBJ databases">
        <authorList>
            <person name="Chen Y."/>
            <person name="Shah S."/>
            <person name="Dougan E. K."/>
            <person name="Thang M."/>
            <person name="Chan C."/>
        </authorList>
    </citation>
    <scope>NUCLEOTIDE SEQUENCE</scope>
</reference>
<organism evidence="2 3">
    <name type="scientific">Effrenium voratum</name>
    <dbReference type="NCBI Taxonomy" id="2562239"/>
    <lineage>
        <taxon>Eukaryota</taxon>
        <taxon>Sar</taxon>
        <taxon>Alveolata</taxon>
        <taxon>Dinophyceae</taxon>
        <taxon>Suessiales</taxon>
        <taxon>Symbiodiniaceae</taxon>
        <taxon>Effrenium</taxon>
    </lineage>
</organism>
<feature type="region of interest" description="Disordered" evidence="1">
    <location>
        <begin position="459"/>
        <end position="481"/>
    </location>
</feature>
<feature type="compositionally biased region" description="Basic residues" evidence="1">
    <location>
        <begin position="711"/>
        <end position="724"/>
    </location>
</feature>
<sequence>MPAEGRSILDIALGCNMMLARYLQGYWECPSLHPPPLRDSGDHRYRPGPRQHRLDEPELAQLVFERLEHLGKRRLGRPQLAVVSKVRPLARPQAVSKATRLIEEHILKPLPLPAMNKWTKVAPTVAAVTLLSLFHGGFIVDAFKQEFGELQDEPSDGSSDEDEKLGVPVNEARRWRVLARRRNMRATHFLSDPQTLWINLLWCQLARGAMTLHAQLFKNATWFSDRPQKERDRAVHLLAAFCRTDSSPAQRVLRGLAAILESPDQGLSLLTWRFGPLAGWPEVRLRIVRRAILAMVGQLARKLILPWQQYPWRVWPLAVPDSSPQERATQDLLAAPPCCLDSGFSLKLRRMNPSQEELLRPDLRVFLETVFQRVVPTSTFIERRFAHFSHWSKNRLSWSALAAKHVTNWTRTAADAWREQHPRRVRPKHNARPAWVKRLPRTTGFNVFVGEFRRQHAGSVQGVAGRQEKEEQAGNAESETGGPWGMAELHGQWPISCGHLEKVLAPCTAIKAFRAPVDAAEDLPEISDTLFSVCPRGGCEAHLSPEQRAAFHTLHSALVTAVRVHEPVRRDLSASPLVLQWRSPSRGDCVQIVVAFNVRKAPWDMVLLQLSKEPPGAEAAPYTMQLTPAADAQHSCVTRSDMDLCRELAEKASDWRLFRARVGPASADLGTFRIVSREELTQEFLQQAALEMKEIQRAARAAKLAQGLAVGKKRRARGPRKPRQPRGAPERADAPAVMEDDVASIAETGSVAGSVPGDGSVPGGRCAADQPPARLGLTKVCSCCLCNSKSTDASPLTTASEEDQYAGARPWAKYRRLKDPADVLFDFPASRENAQDHGRFLKAVQEWIRQHNANPGLVKVDVAALKRAKTVLDTEAKTGVKMKGPKRNFVLLDHWDEKLDGPLDENKIVEITWGGKVVKGIYKAAGREGVLEVEDFEEANLTERTRQHTGEGMFAEEALAVKKEALGKVFTDASDQRAKHTVAAGPAPMELSAVLGALRGLVPDTALAGVAETSGEGAPSAAEAPLPHWEPEEEDLPDSEQEEDALAALAASVGGRLGGRAKAKAKAKQLPTGSSAAKTKVARAPAASTAPGAPSAPAASNLQKQKLEARSRGEPAEAEAFVLDGRGLRLRENLQEAAQKLEESMQAHLALDVNLLSKDAKQIFTKQSKALASVLTGANKHIKRIEESPNRQGLLAELDRFQKARSAAGLLLDLLKQLYAANPSAQDLGEAVEACLAAPPMRIELGPGVWEALLEAKCAHFCLYRDFVGYSQLFRSSAKVRELLKMGTPDEISRWVELEVEQRLSSLLRGFPLEEASKKDSEYRQQTHSFCKAIAEEHAAPDTELSQKSLKDCELVRELLSLGDVVALEAGTAKFQQLSGEASGGAVIAFFAKHKIGQALAQAAADVLAEGSSRVAAETSLQKASAALDTAQAAGCVTADVLTCSAAAFWGQRRVVSQEIQALKQQGPQQARLANRYATKLELLVKEFWKWLLSGLRQELCNTVSGVLESTRALFHDDSAREAIEFSVADVAEVLANKEIIEHRFWQEAQPELSEDKKLLKLLDCYKVIAEQATQLVRFSLSMEPKLRWAFAGAAVPGLPAPEVLHSFKSLPERVLALGGDDRAPSRAPAALSWSVLLDKVDQQLQSQEMAGFTALGALVRDFLRSRGEGAAESAPAAVRVEEVKLGIPQENEVRAVTDAVLEAQGGHQS</sequence>
<feature type="compositionally biased region" description="Acidic residues" evidence="1">
    <location>
        <begin position="1031"/>
        <end position="1043"/>
    </location>
</feature>
<feature type="region of interest" description="Disordered" evidence="1">
    <location>
        <begin position="1012"/>
        <end position="1043"/>
    </location>
</feature>
<keyword evidence="3" id="KW-1185">Reference proteome</keyword>
<comment type="caution">
    <text evidence="2">The sequence shown here is derived from an EMBL/GenBank/DDBJ whole genome shotgun (WGS) entry which is preliminary data.</text>
</comment>
<evidence type="ECO:0000313" key="2">
    <source>
        <dbReference type="EMBL" id="CAJ1389326.1"/>
    </source>
</evidence>
<evidence type="ECO:0000256" key="1">
    <source>
        <dbReference type="SAM" id="MobiDB-lite"/>
    </source>
</evidence>
<feature type="compositionally biased region" description="Basic and acidic residues" evidence="1">
    <location>
        <begin position="1105"/>
        <end position="1115"/>
    </location>
</feature>
<feature type="region of interest" description="Disordered" evidence="1">
    <location>
        <begin position="1060"/>
        <end position="1116"/>
    </location>
</feature>
<name>A0AA36N3K3_9DINO</name>